<evidence type="ECO:0000313" key="6">
    <source>
        <dbReference type="Proteomes" id="UP000243052"/>
    </source>
</evidence>
<accession>A0A0X8HUE8</accession>
<dbReference type="GO" id="GO:0045437">
    <property type="term" value="F:uridine nucleosidase activity"/>
    <property type="evidence" value="ECO:0007669"/>
    <property type="project" value="UniProtKB-ARBA"/>
</dbReference>
<keyword evidence="2" id="KW-0378">Hydrolase</keyword>
<dbReference type="SUPFAM" id="SSF53590">
    <property type="entry name" value="Nucleoside hydrolase"/>
    <property type="match status" value="1"/>
</dbReference>
<gene>
    <name evidence="5" type="ORF">AW171_hschr63658</name>
</gene>
<dbReference type="InterPro" id="IPR023186">
    <property type="entry name" value="IUNH"/>
</dbReference>
<dbReference type="Gene3D" id="3.90.245.10">
    <property type="entry name" value="Ribonucleoside hydrolase-like"/>
    <property type="match status" value="1"/>
</dbReference>
<dbReference type="RefSeq" id="XP_017988685.1">
    <property type="nucleotide sequence ID" value="XM_018133189.1"/>
</dbReference>
<dbReference type="CDD" id="cd02651">
    <property type="entry name" value="nuc_hydro_IU_UC_XIUA"/>
    <property type="match status" value="1"/>
</dbReference>
<dbReference type="AlphaFoldDB" id="A0A0X8HUE8"/>
<dbReference type="PANTHER" id="PTHR12304">
    <property type="entry name" value="INOSINE-URIDINE PREFERRING NUCLEOSIDE HYDROLASE"/>
    <property type="match status" value="1"/>
</dbReference>
<dbReference type="EMBL" id="CP014246">
    <property type="protein sequence ID" value="AMD21689.1"/>
    <property type="molecule type" value="Genomic_DNA"/>
</dbReference>
<dbReference type="STRING" id="45286.A0A0X8HUE8"/>
<keyword evidence="3" id="KW-0326">Glycosidase</keyword>
<evidence type="ECO:0000313" key="5">
    <source>
        <dbReference type="EMBL" id="AMD21689.1"/>
    </source>
</evidence>
<comment type="similarity">
    <text evidence="1">Belongs to the IUNH family.</text>
</comment>
<dbReference type="GO" id="GO:0006152">
    <property type="term" value="P:purine nucleoside catabolic process"/>
    <property type="evidence" value="ECO:0007669"/>
    <property type="project" value="TreeGrafter"/>
</dbReference>
<sequence>MTISINPIPIWLDCDTGHDDAVAILLAACSPYFNLLGVSASYGNAPIECTVENTLSILTAIGKYKDVNVYEGAARPWVQAPKFAQDIHGLSGLDGSALLPVPQIKASSGNYKTAIKDAILKNKGKISMVSIGPLTTIATVLKEYPYLKEHIKYISIMGGGFEEGNRNANGSAEFNFWLDADAARYVLTDPEINYKCILATLDLTHKAIATKDIQKQILGTGSSKVRNLYHELFLFFAATYKTTQGFDYGPPVHDPLALITLLHFYGMASEEIDLRYSRMDVEVITETNDDEGKVYCIEQHEITSGKGVIAVSDMNFEFFWEQLLLALTAAEETSTIEVQQNDYKLKTEVI</sequence>
<evidence type="ECO:0000256" key="3">
    <source>
        <dbReference type="ARBA" id="ARBA00023295"/>
    </source>
</evidence>
<dbReference type="InterPro" id="IPR036452">
    <property type="entry name" value="Ribo_hydro-like"/>
</dbReference>
<proteinExistence type="inferred from homology"/>
<dbReference type="OrthoDB" id="432381at2759"/>
<evidence type="ECO:0000256" key="1">
    <source>
        <dbReference type="ARBA" id="ARBA00009176"/>
    </source>
</evidence>
<evidence type="ECO:0000256" key="2">
    <source>
        <dbReference type="ARBA" id="ARBA00022801"/>
    </source>
</evidence>
<dbReference type="GO" id="GO:0005829">
    <property type="term" value="C:cytosol"/>
    <property type="evidence" value="ECO:0007669"/>
    <property type="project" value="TreeGrafter"/>
</dbReference>
<dbReference type="GO" id="GO:0008477">
    <property type="term" value="F:purine nucleosidase activity"/>
    <property type="evidence" value="ECO:0007669"/>
    <property type="project" value="TreeGrafter"/>
</dbReference>
<dbReference type="PROSITE" id="PS01247">
    <property type="entry name" value="IUNH"/>
    <property type="match status" value="1"/>
</dbReference>
<protein>
    <submittedName>
        <fullName evidence="5">HFL167Cp</fullName>
    </submittedName>
</protein>
<dbReference type="InterPro" id="IPR001910">
    <property type="entry name" value="Inosine/uridine_hydrolase_dom"/>
</dbReference>
<feature type="domain" description="Inosine/uridine-preferring nucleoside hydrolase" evidence="4">
    <location>
        <begin position="10"/>
        <end position="321"/>
    </location>
</feature>
<dbReference type="Proteomes" id="UP000243052">
    <property type="component" value="Chromosome vi"/>
</dbReference>
<dbReference type="GeneID" id="28724992"/>
<dbReference type="InterPro" id="IPR015910">
    <property type="entry name" value="I/U_nuclsd_hydro_CS"/>
</dbReference>
<keyword evidence="6" id="KW-1185">Reference proteome</keyword>
<name>A0A0X8HUE8_9SACH</name>
<reference evidence="5 6" key="1">
    <citation type="submission" date="2016-01" db="EMBL/GenBank/DDBJ databases">
        <title>Genome sequence of the yeast Holleya sinecauda.</title>
        <authorList>
            <person name="Dietrich F.S."/>
        </authorList>
    </citation>
    <scope>NUCLEOTIDE SEQUENCE [LARGE SCALE GENOMIC DNA]</scope>
    <source>
        <strain evidence="5 6">ATCC 58844</strain>
    </source>
</reference>
<dbReference type="PANTHER" id="PTHR12304:SF4">
    <property type="entry name" value="URIDINE NUCLEOSIDASE"/>
    <property type="match status" value="1"/>
</dbReference>
<dbReference type="Pfam" id="PF01156">
    <property type="entry name" value="IU_nuc_hydro"/>
    <property type="match status" value="1"/>
</dbReference>
<organism evidence="5 6">
    <name type="scientific">Eremothecium sinecaudum</name>
    <dbReference type="NCBI Taxonomy" id="45286"/>
    <lineage>
        <taxon>Eukaryota</taxon>
        <taxon>Fungi</taxon>
        <taxon>Dikarya</taxon>
        <taxon>Ascomycota</taxon>
        <taxon>Saccharomycotina</taxon>
        <taxon>Saccharomycetes</taxon>
        <taxon>Saccharomycetales</taxon>
        <taxon>Saccharomycetaceae</taxon>
        <taxon>Eremothecium</taxon>
    </lineage>
</organism>
<evidence type="ECO:0000259" key="4">
    <source>
        <dbReference type="Pfam" id="PF01156"/>
    </source>
</evidence>